<feature type="chain" id="PRO_5032398773" evidence="1">
    <location>
        <begin position="25"/>
        <end position="786"/>
    </location>
</feature>
<proteinExistence type="predicted"/>
<dbReference type="SUPFAM" id="SSF117281">
    <property type="entry name" value="Kelch motif"/>
    <property type="match status" value="1"/>
</dbReference>
<dbReference type="PROSITE" id="PS51257">
    <property type="entry name" value="PROKAR_LIPOPROTEIN"/>
    <property type="match status" value="1"/>
</dbReference>
<dbReference type="EMBL" id="JACHEK010000003">
    <property type="protein sequence ID" value="MBB6143530.1"/>
    <property type="molecule type" value="Genomic_DNA"/>
</dbReference>
<protein>
    <submittedName>
        <fullName evidence="2">N-acetylneuraminic acid mutarotase</fullName>
    </submittedName>
</protein>
<comment type="caution">
    <text evidence="2">The sequence shown here is derived from an EMBL/GenBank/DDBJ whole genome shotgun (WGS) entry which is preliminary data.</text>
</comment>
<dbReference type="RefSeq" id="WP_050058839.1">
    <property type="nucleotide sequence ID" value="NZ_JACHEK010000003.1"/>
</dbReference>
<dbReference type="Gene3D" id="2.120.10.80">
    <property type="entry name" value="Kelch-type beta propeller"/>
    <property type="match status" value="1"/>
</dbReference>
<feature type="signal peptide" evidence="1">
    <location>
        <begin position="1"/>
        <end position="24"/>
    </location>
</feature>
<dbReference type="AlphaFoldDB" id="A0A841JQV1"/>
<accession>A0A841JQV1</accession>
<dbReference type="OrthoDB" id="103335at2"/>
<sequence length="786" mass="79212">MRSGTRFGTSTLLTIGLSAMALVAATGCGGGEKSTPLPPASFTIGGTVAGLTGTGLVLQDDGGNNVTVSANATSFSFDTPVGSHAPYSVTVLAQPAGESCTVNNGSGMASANVTNVSVACIQLYAIGGTISGLTESGLVLEDNGGNSLAVNAGASSFAFPAPVVAGSTYAITVLTQPLGENCAVTGGSGTATGNVTSASVACTQQYAVGGTISGLAQMGLVLQNNGGNNLIVNANAASFAFTAPVASGTPYSVTVFAQPAGENCAVANGSATAIANITNVNIVCTGDWIWVGGSSSVGLNSGQPGVYGALGTPDPANLPGAREESAIWKDASGVIWLFGGNGQDSLGTIGDLNDLWKFDPRLGASGEWTWIGGSPTEASPETSYDTHGQPGVYGTLGVPLSSNSPGGREQSVNWIDAAGHLWLFGGIGVDAAGNYGVLNDLWEFDPKQGASGEWTWMGGSSTVPPVIESPQGVAGTYGTLGTPSPTNIPGARYGASAWTDAQGNFWLYSGNGYDANGTNGYLNDLWKYTPGTNLTPGSWTWMGGSATVPPNHYLPGAQTVLPGVYGTLGTAASTNIPGGRSAAVAWTDASGNFWLFGGTGGDSTATIGFLNDLWKFDPTLGDTGEWTWMGGSSTIPGANLGQPGVYGIVKTASSTSTPGGRYSPASWIDASGNFWICGGQGYDWTGKVGYLDDLWKYTPGAAGNIGQWTWMGGSNAVPSISALGTEYGPSGVYGTQGVPAAANIPGGRYGAAAWVDASGNVWLFGGQGDDASGALGYLDDLWKYQP</sequence>
<organism evidence="2 3">
    <name type="scientific">Silvibacterium bohemicum</name>
    <dbReference type="NCBI Taxonomy" id="1577686"/>
    <lineage>
        <taxon>Bacteria</taxon>
        <taxon>Pseudomonadati</taxon>
        <taxon>Acidobacteriota</taxon>
        <taxon>Terriglobia</taxon>
        <taxon>Terriglobales</taxon>
        <taxon>Acidobacteriaceae</taxon>
        <taxon>Silvibacterium</taxon>
    </lineage>
</organism>
<dbReference type="InterPro" id="IPR015915">
    <property type="entry name" value="Kelch-typ_b-propeller"/>
</dbReference>
<dbReference type="Proteomes" id="UP000538666">
    <property type="component" value="Unassembled WGS sequence"/>
</dbReference>
<keyword evidence="3" id="KW-1185">Reference proteome</keyword>
<evidence type="ECO:0000313" key="3">
    <source>
        <dbReference type="Proteomes" id="UP000538666"/>
    </source>
</evidence>
<reference evidence="2 3" key="1">
    <citation type="submission" date="2020-08" db="EMBL/GenBank/DDBJ databases">
        <title>Genomic Encyclopedia of Type Strains, Phase IV (KMG-IV): sequencing the most valuable type-strain genomes for metagenomic binning, comparative biology and taxonomic classification.</title>
        <authorList>
            <person name="Goeker M."/>
        </authorList>
    </citation>
    <scope>NUCLEOTIDE SEQUENCE [LARGE SCALE GENOMIC DNA]</scope>
    <source>
        <strain evidence="2 3">DSM 103733</strain>
    </source>
</reference>
<name>A0A841JQV1_9BACT</name>
<evidence type="ECO:0000313" key="2">
    <source>
        <dbReference type="EMBL" id="MBB6143530.1"/>
    </source>
</evidence>
<keyword evidence="1" id="KW-0732">Signal</keyword>
<gene>
    <name evidence="2" type="ORF">HNQ77_001479</name>
</gene>
<evidence type="ECO:0000256" key="1">
    <source>
        <dbReference type="SAM" id="SignalP"/>
    </source>
</evidence>